<evidence type="ECO:0000313" key="3">
    <source>
        <dbReference type="EMBL" id="ALO24529.1"/>
    </source>
</evidence>
<dbReference type="PROSITE" id="PS51671">
    <property type="entry name" value="ACT"/>
    <property type="match status" value="1"/>
</dbReference>
<dbReference type="InterPro" id="IPR045865">
    <property type="entry name" value="ACT-like_dom_sf"/>
</dbReference>
<dbReference type="Proteomes" id="UP000058857">
    <property type="component" value="Chromosome 1"/>
</dbReference>
<evidence type="ECO:0000259" key="2">
    <source>
        <dbReference type="PROSITE" id="PS51671"/>
    </source>
</evidence>
<accession>A0A0S2ILI5</accession>
<dbReference type="InterPro" id="IPR010043">
    <property type="entry name" value="UTase/UR"/>
</dbReference>
<dbReference type="GeneID" id="61172310"/>
<proteinExistence type="predicted"/>
<dbReference type="PANTHER" id="PTHR47320:SF1">
    <property type="entry name" value="BIFUNCTIONAL URIDYLYLTRANSFERASE_URIDYLYL-REMOVING ENZYME"/>
    <property type="match status" value="1"/>
</dbReference>
<feature type="domain" description="ACT" evidence="2">
    <location>
        <begin position="127"/>
        <end position="205"/>
    </location>
</feature>
<dbReference type="RefSeq" id="WP_002724498.1">
    <property type="nucleotide sequence ID" value="NZ_CP012029.1"/>
</dbReference>
<dbReference type="PATRIC" id="fig|280505.15.peg.152"/>
<dbReference type="CDD" id="cd04899">
    <property type="entry name" value="ACT_ACR-UUR-like_2"/>
    <property type="match status" value="1"/>
</dbReference>
<reference evidence="3 4" key="1">
    <citation type="journal article" date="2015" name="PLoS Negl. Trop. Dis.">
        <title>Distribution of Plasmids in Distinct Leptospira Pathogenic Species.</title>
        <authorList>
            <person name="Wang Y."/>
            <person name="Zhuang X."/>
            <person name="Zhong Y."/>
            <person name="Zhang C."/>
            <person name="Zhang Y."/>
            <person name="Zeng L."/>
            <person name="Zhu Y."/>
            <person name="He P."/>
            <person name="Dong K."/>
            <person name="Pal U."/>
            <person name="Guo X."/>
            <person name="Qin J."/>
        </authorList>
    </citation>
    <scope>NUCLEOTIDE SEQUENCE [LARGE SCALE GENOMIC DNA]</scope>
    <source>
        <strain evidence="3 4">56604</strain>
    </source>
</reference>
<dbReference type="PANTHER" id="PTHR47320">
    <property type="entry name" value="BIFUNCTIONAL URIDYLYLTRANSFERASE/URIDYLYL-REMOVING ENZYME"/>
    <property type="match status" value="1"/>
</dbReference>
<dbReference type="Pfam" id="PF01842">
    <property type="entry name" value="ACT"/>
    <property type="match status" value="1"/>
</dbReference>
<dbReference type="InterPro" id="IPR002912">
    <property type="entry name" value="ACT_dom"/>
</dbReference>
<dbReference type="Gene3D" id="3.30.70.260">
    <property type="match status" value="1"/>
</dbReference>
<keyword evidence="1" id="KW-0378">Hydrolase</keyword>
<organism evidence="3">
    <name type="scientific">Leptospira borgpetersenii serovar Ballum</name>
    <dbReference type="NCBI Taxonomy" id="280505"/>
    <lineage>
        <taxon>Bacteria</taxon>
        <taxon>Pseudomonadati</taxon>
        <taxon>Spirochaetota</taxon>
        <taxon>Spirochaetia</taxon>
        <taxon>Leptospirales</taxon>
        <taxon>Leptospiraceae</taxon>
        <taxon>Leptospira</taxon>
    </lineage>
</organism>
<dbReference type="GO" id="GO:0008773">
    <property type="term" value="F:[protein-PII] uridylyltransferase activity"/>
    <property type="evidence" value="ECO:0007669"/>
    <property type="project" value="InterPro"/>
</dbReference>
<protein>
    <submittedName>
        <fullName evidence="3">ACT domain protein</fullName>
    </submittedName>
</protein>
<dbReference type="AlphaFoldDB" id="A0A0S2ILI5"/>
<name>A0A0S2ILI5_LEPBO</name>
<dbReference type="EMBL" id="CP012029">
    <property type="protein sequence ID" value="ALO24529.1"/>
    <property type="molecule type" value="Genomic_DNA"/>
</dbReference>
<gene>
    <name evidence="3" type="ORF">LBBP_00160</name>
</gene>
<evidence type="ECO:0000313" key="4">
    <source>
        <dbReference type="Proteomes" id="UP000058857"/>
    </source>
</evidence>
<sequence>MIHFHYKENDGFYTVTLKTSETAPGTLHKMVKAMFFMGWEIVSGDIKTIEEEGQFYSYDIFTLKSDETDSKIKASKLGVLMSSVFTDDFVLEEIIHHSSEIDLRNTYHLGPDSKLEFEDIELGTKTKFTLEAPDRKGLLYFVTGVLKENGINIHSATIRTDRTGNRAQDTFILSDTKGKRGFAGSSLEDRVSRNILEMSLNSSWK</sequence>
<dbReference type="SUPFAM" id="SSF55021">
    <property type="entry name" value="ACT-like"/>
    <property type="match status" value="1"/>
</dbReference>
<evidence type="ECO:0000256" key="1">
    <source>
        <dbReference type="ARBA" id="ARBA00022801"/>
    </source>
</evidence>
<dbReference type="GO" id="GO:0016787">
    <property type="term" value="F:hydrolase activity"/>
    <property type="evidence" value="ECO:0007669"/>
    <property type="project" value="UniProtKB-KW"/>
</dbReference>